<comment type="caution">
    <text evidence="2">The sequence shown here is derived from an EMBL/GenBank/DDBJ whole genome shotgun (WGS) entry which is preliminary data.</text>
</comment>
<accession>A0AAV4UKG0</accession>
<protein>
    <submittedName>
        <fullName evidence="2">Uncharacterized protein</fullName>
    </submittedName>
</protein>
<dbReference type="EMBL" id="BPLR01013033">
    <property type="protein sequence ID" value="GIY58201.1"/>
    <property type="molecule type" value="Genomic_DNA"/>
</dbReference>
<dbReference type="Proteomes" id="UP001054945">
    <property type="component" value="Unassembled WGS sequence"/>
</dbReference>
<evidence type="ECO:0000256" key="1">
    <source>
        <dbReference type="SAM" id="MobiDB-lite"/>
    </source>
</evidence>
<proteinExistence type="predicted"/>
<organism evidence="2 3">
    <name type="scientific">Caerostris extrusa</name>
    <name type="common">Bark spider</name>
    <name type="synonym">Caerostris bankana</name>
    <dbReference type="NCBI Taxonomy" id="172846"/>
    <lineage>
        <taxon>Eukaryota</taxon>
        <taxon>Metazoa</taxon>
        <taxon>Ecdysozoa</taxon>
        <taxon>Arthropoda</taxon>
        <taxon>Chelicerata</taxon>
        <taxon>Arachnida</taxon>
        <taxon>Araneae</taxon>
        <taxon>Araneomorphae</taxon>
        <taxon>Entelegynae</taxon>
        <taxon>Araneoidea</taxon>
        <taxon>Araneidae</taxon>
        <taxon>Caerostris</taxon>
    </lineage>
</organism>
<evidence type="ECO:0000313" key="3">
    <source>
        <dbReference type="Proteomes" id="UP001054945"/>
    </source>
</evidence>
<feature type="non-terminal residue" evidence="2">
    <location>
        <position position="1"/>
    </location>
</feature>
<sequence>SHWTSPTRDSIPTSLNRTGVQGCTSSQLKNDDCVQCCQPPFTNDTRILSVDISARASGTSG</sequence>
<dbReference type="AlphaFoldDB" id="A0AAV4UKG0"/>
<keyword evidence="3" id="KW-1185">Reference proteome</keyword>
<evidence type="ECO:0000313" key="2">
    <source>
        <dbReference type="EMBL" id="GIY58201.1"/>
    </source>
</evidence>
<name>A0AAV4UKG0_CAEEX</name>
<feature type="region of interest" description="Disordered" evidence="1">
    <location>
        <begin position="1"/>
        <end position="27"/>
    </location>
</feature>
<reference evidence="2 3" key="1">
    <citation type="submission" date="2021-06" db="EMBL/GenBank/DDBJ databases">
        <title>Caerostris extrusa draft genome.</title>
        <authorList>
            <person name="Kono N."/>
            <person name="Arakawa K."/>
        </authorList>
    </citation>
    <scope>NUCLEOTIDE SEQUENCE [LARGE SCALE GENOMIC DNA]</scope>
</reference>
<gene>
    <name evidence="2" type="ORF">CEXT_692931</name>
</gene>